<proteinExistence type="predicted"/>
<feature type="non-terminal residue" evidence="1">
    <location>
        <position position="51"/>
    </location>
</feature>
<evidence type="ECO:0000313" key="1">
    <source>
        <dbReference type="EMBL" id="KAJ1108702.1"/>
    </source>
</evidence>
<comment type="caution">
    <text evidence="1">The sequence shown here is derived from an EMBL/GenBank/DDBJ whole genome shotgun (WGS) entry which is preliminary data.</text>
</comment>
<gene>
    <name evidence="1" type="ORF">NDU88_006073</name>
</gene>
<protein>
    <submittedName>
        <fullName evidence="1">Uncharacterized protein</fullName>
    </submittedName>
</protein>
<dbReference type="EMBL" id="JANPWB010000013">
    <property type="protein sequence ID" value="KAJ1108702.1"/>
    <property type="molecule type" value="Genomic_DNA"/>
</dbReference>
<keyword evidence="2" id="KW-1185">Reference proteome</keyword>
<organism evidence="1 2">
    <name type="scientific">Pleurodeles waltl</name>
    <name type="common">Iberian ribbed newt</name>
    <dbReference type="NCBI Taxonomy" id="8319"/>
    <lineage>
        <taxon>Eukaryota</taxon>
        <taxon>Metazoa</taxon>
        <taxon>Chordata</taxon>
        <taxon>Craniata</taxon>
        <taxon>Vertebrata</taxon>
        <taxon>Euteleostomi</taxon>
        <taxon>Amphibia</taxon>
        <taxon>Batrachia</taxon>
        <taxon>Caudata</taxon>
        <taxon>Salamandroidea</taxon>
        <taxon>Salamandridae</taxon>
        <taxon>Pleurodelinae</taxon>
        <taxon>Pleurodeles</taxon>
    </lineage>
</organism>
<evidence type="ECO:0000313" key="2">
    <source>
        <dbReference type="Proteomes" id="UP001066276"/>
    </source>
</evidence>
<dbReference type="Proteomes" id="UP001066276">
    <property type="component" value="Chromosome 9"/>
</dbReference>
<sequence>MTPVLTECWMKRGERPARCAALPFQGRWGHNGELQVEPGGVLYSKLLDSLD</sequence>
<reference evidence="1" key="1">
    <citation type="journal article" date="2022" name="bioRxiv">
        <title>Sequencing and chromosome-scale assembly of the giantPleurodeles waltlgenome.</title>
        <authorList>
            <person name="Brown T."/>
            <person name="Elewa A."/>
            <person name="Iarovenko S."/>
            <person name="Subramanian E."/>
            <person name="Araus A.J."/>
            <person name="Petzold A."/>
            <person name="Susuki M."/>
            <person name="Suzuki K.-i.T."/>
            <person name="Hayashi T."/>
            <person name="Toyoda A."/>
            <person name="Oliveira C."/>
            <person name="Osipova E."/>
            <person name="Leigh N.D."/>
            <person name="Simon A."/>
            <person name="Yun M.H."/>
        </authorList>
    </citation>
    <scope>NUCLEOTIDE SEQUENCE</scope>
    <source>
        <strain evidence="1">20211129_DDA</strain>
        <tissue evidence="1">Liver</tissue>
    </source>
</reference>
<accession>A0AAV7MYI6</accession>
<dbReference type="AlphaFoldDB" id="A0AAV7MYI6"/>
<name>A0AAV7MYI6_PLEWA</name>